<comment type="caution">
    <text evidence="10">The sequence shown here is derived from an EMBL/GenBank/DDBJ whole genome shotgun (WGS) entry which is preliminary data.</text>
</comment>
<reference evidence="10 11" key="1">
    <citation type="journal article" date="2011" name="J. Bacteriol.">
        <title>Draft genome sequence of Sporolactobacillus inulinus strain CASD, an efficient D-lactic acid-producing bacterium with high-concentration lactate tolerance capability.</title>
        <authorList>
            <person name="Yu B."/>
            <person name="Su F."/>
            <person name="Wang L."/>
            <person name="Xu K."/>
            <person name="Zhao B."/>
            <person name="Xu P."/>
        </authorList>
    </citation>
    <scope>NUCLEOTIDE SEQUENCE [LARGE SCALE GENOMIC DNA]</scope>
    <source>
        <strain evidence="10 11">CASD</strain>
    </source>
</reference>
<dbReference type="EMBL" id="AFVQ02000172">
    <property type="protein sequence ID" value="KLI01743.1"/>
    <property type="molecule type" value="Genomic_DNA"/>
</dbReference>
<dbReference type="Gene3D" id="2.30.42.10">
    <property type="match status" value="1"/>
</dbReference>
<feature type="domain" description="Histidine kinase" evidence="9">
    <location>
        <begin position="596"/>
        <end position="780"/>
    </location>
</feature>
<organism evidence="10 11">
    <name type="scientific">Sporolactobacillus inulinus CASD</name>
    <dbReference type="NCBI Taxonomy" id="1069536"/>
    <lineage>
        <taxon>Bacteria</taxon>
        <taxon>Bacillati</taxon>
        <taxon>Bacillota</taxon>
        <taxon>Bacilli</taxon>
        <taxon>Bacillales</taxon>
        <taxon>Sporolactobacillaceae</taxon>
        <taxon>Sporolactobacillus</taxon>
    </lineage>
</organism>
<dbReference type="OrthoDB" id="9781904at2"/>
<feature type="transmembrane region" description="Helical" evidence="8">
    <location>
        <begin position="379"/>
        <end position="397"/>
    </location>
</feature>
<dbReference type="AlphaFoldDB" id="A0A0U1QLS9"/>
<feature type="transmembrane region" description="Helical" evidence="8">
    <location>
        <begin position="320"/>
        <end position="340"/>
    </location>
</feature>
<feature type="transmembrane region" description="Helical" evidence="8">
    <location>
        <begin position="281"/>
        <end position="300"/>
    </location>
</feature>
<feature type="transmembrane region" description="Helical" evidence="8">
    <location>
        <begin position="247"/>
        <end position="269"/>
    </location>
</feature>
<feature type="transmembrane region" description="Helical" evidence="8">
    <location>
        <begin position="217"/>
        <end position="241"/>
    </location>
</feature>
<evidence type="ECO:0000256" key="5">
    <source>
        <dbReference type="ARBA" id="ARBA00022777"/>
    </source>
</evidence>
<evidence type="ECO:0000313" key="10">
    <source>
        <dbReference type="EMBL" id="KLI01743.1"/>
    </source>
</evidence>
<evidence type="ECO:0000313" key="11">
    <source>
        <dbReference type="Proteomes" id="UP000035553"/>
    </source>
</evidence>
<dbReference type="Proteomes" id="UP000035553">
    <property type="component" value="Unassembled WGS sequence"/>
</dbReference>
<dbReference type="PANTHER" id="PTHR24421:SF60">
    <property type="entry name" value="SENSOR HISTIDINE KINASE COMP"/>
    <property type="match status" value="1"/>
</dbReference>
<evidence type="ECO:0000256" key="6">
    <source>
        <dbReference type="ARBA" id="ARBA00022840"/>
    </source>
</evidence>
<keyword evidence="8" id="KW-1133">Transmembrane helix</keyword>
<dbReference type="STRING" id="1069536.SINU_11830"/>
<dbReference type="PROSITE" id="PS50109">
    <property type="entry name" value="HIS_KIN"/>
    <property type="match status" value="1"/>
</dbReference>
<dbReference type="Gene3D" id="3.30.565.10">
    <property type="entry name" value="Histidine kinase-like ATPase, C-terminal domain"/>
    <property type="match status" value="1"/>
</dbReference>
<evidence type="ECO:0000256" key="8">
    <source>
        <dbReference type="SAM" id="Phobius"/>
    </source>
</evidence>
<keyword evidence="5" id="KW-0418">Kinase</keyword>
<dbReference type="GO" id="GO:0000155">
    <property type="term" value="F:phosphorelay sensor kinase activity"/>
    <property type="evidence" value="ECO:0007669"/>
    <property type="project" value="InterPro"/>
</dbReference>
<dbReference type="Pfam" id="PF07730">
    <property type="entry name" value="HisKA_3"/>
    <property type="match status" value="1"/>
</dbReference>
<keyword evidence="8" id="KW-0812">Transmembrane</keyword>
<dbReference type="SUPFAM" id="SSF50156">
    <property type="entry name" value="PDZ domain-like"/>
    <property type="match status" value="1"/>
</dbReference>
<name>A0A0U1QLS9_9BACL</name>
<dbReference type="GO" id="GO:0005524">
    <property type="term" value="F:ATP binding"/>
    <property type="evidence" value="ECO:0007669"/>
    <property type="project" value="UniProtKB-KW"/>
</dbReference>
<dbReference type="PANTHER" id="PTHR24421">
    <property type="entry name" value="NITRATE/NITRITE SENSOR PROTEIN NARX-RELATED"/>
    <property type="match status" value="1"/>
</dbReference>
<feature type="transmembrane region" description="Helical" evidence="8">
    <location>
        <begin position="158"/>
        <end position="179"/>
    </location>
</feature>
<evidence type="ECO:0000256" key="2">
    <source>
        <dbReference type="ARBA" id="ARBA00012438"/>
    </source>
</evidence>
<accession>A0A0U1QLS9</accession>
<keyword evidence="3" id="KW-0808">Transferase</keyword>
<keyword evidence="8" id="KW-0472">Membrane</keyword>
<keyword evidence="11" id="KW-1185">Reference proteome</keyword>
<dbReference type="InterPro" id="IPR003594">
    <property type="entry name" value="HATPase_dom"/>
</dbReference>
<dbReference type="InterPro" id="IPR050482">
    <property type="entry name" value="Sensor_HK_TwoCompSys"/>
</dbReference>
<keyword evidence="7" id="KW-0902">Two-component regulatory system</keyword>
<dbReference type="Pfam" id="PF02518">
    <property type="entry name" value="HATPase_c"/>
    <property type="match status" value="1"/>
</dbReference>
<feature type="transmembrane region" description="Helical" evidence="8">
    <location>
        <begin position="20"/>
        <end position="42"/>
    </location>
</feature>
<dbReference type="InterPro" id="IPR036034">
    <property type="entry name" value="PDZ_sf"/>
</dbReference>
<dbReference type="InterPro" id="IPR005467">
    <property type="entry name" value="His_kinase_dom"/>
</dbReference>
<feature type="transmembrane region" description="Helical" evidence="8">
    <location>
        <begin position="347"/>
        <end position="367"/>
    </location>
</feature>
<keyword evidence="4" id="KW-0547">Nucleotide-binding</keyword>
<evidence type="ECO:0000256" key="1">
    <source>
        <dbReference type="ARBA" id="ARBA00000085"/>
    </source>
</evidence>
<keyword evidence="6" id="KW-0067">ATP-binding</keyword>
<dbReference type="EC" id="2.7.13.3" evidence="2"/>
<evidence type="ECO:0000259" key="9">
    <source>
        <dbReference type="PROSITE" id="PS50109"/>
    </source>
</evidence>
<dbReference type="SMART" id="SM00387">
    <property type="entry name" value="HATPase_c"/>
    <property type="match status" value="1"/>
</dbReference>
<evidence type="ECO:0000256" key="7">
    <source>
        <dbReference type="ARBA" id="ARBA00023012"/>
    </source>
</evidence>
<proteinExistence type="predicted"/>
<dbReference type="GO" id="GO:0016020">
    <property type="term" value="C:membrane"/>
    <property type="evidence" value="ECO:0007669"/>
    <property type="project" value="InterPro"/>
</dbReference>
<feature type="transmembrane region" description="Helical" evidence="8">
    <location>
        <begin position="185"/>
        <end position="205"/>
    </location>
</feature>
<feature type="transmembrane region" description="Helical" evidence="8">
    <location>
        <begin position="128"/>
        <end position="151"/>
    </location>
</feature>
<evidence type="ECO:0000256" key="3">
    <source>
        <dbReference type="ARBA" id="ARBA00022679"/>
    </source>
</evidence>
<evidence type="ECO:0000256" key="4">
    <source>
        <dbReference type="ARBA" id="ARBA00022741"/>
    </source>
</evidence>
<dbReference type="InterPro" id="IPR036890">
    <property type="entry name" value="HATPase_C_sf"/>
</dbReference>
<protein>
    <recommendedName>
        <fullName evidence="2">histidine kinase</fullName>
        <ecNumber evidence="2">2.7.13.3</ecNumber>
    </recommendedName>
</protein>
<dbReference type="RefSeq" id="WP_010023196.1">
    <property type="nucleotide sequence ID" value="NZ_AFVQ02000172.1"/>
</dbReference>
<comment type="catalytic activity">
    <reaction evidence="1">
        <text>ATP + protein L-histidine = ADP + protein N-phospho-L-histidine.</text>
        <dbReference type="EC" id="2.7.13.3"/>
    </reaction>
</comment>
<dbReference type="InterPro" id="IPR011712">
    <property type="entry name" value="Sig_transdc_His_kin_sub3_dim/P"/>
</dbReference>
<dbReference type="SUPFAM" id="SSF55874">
    <property type="entry name" value="ATPase domain of HSP90 chaperone/DNA topoisomerase II/histidine kinase"/>
    <property type="match status" value="1"/>
</dbReference>
<dbReference type="GO" id="GO:0046983">
    <property type="term" value="F:protein dimerization activity"/>
    <property type="evidence" value="ECO:0007669"/>
    <property type="project" value="InterPro"/>
</dbReference>
<sequence length="789" mass="89794">MFKGIAEGMIQANGKRWIHWGFLLVVVGYSLTLTIHFMLVILNQPYVGVYTLKDGNKVTVSQVAPYSWGESARIQPGDTMLSIDGQPAFENRNVRIFNMVGLAHKLTLDRDGTVRSLVVDNNSSQWALLFYLVLPLGFFVTCFVEVLFLYLRKERKSVVHVLIALLVTLSPLLFEIAANARHDSWSLRLTSFSILFTLVFLVHFLRDYFLPCGFRLISDWMLGCLYLCASMIFINSCFFVSREVNAYYQQELVFSVFVFSLLCVQLARLYTQIKASEYGRVIHLLIVGFMLSTLPFIALYAAPNMIIGTSLVPVEWTTPFIIILPITLCSMILSSAFIDMSFYIGQFGYYCALSFIITLMMMLTFLGVTQRHFTERPEAVVRFGLVCFVTALLILYVKEYSDYRLRDMLHPHRVSRQSALNRFLQTSKSEYTLRHVALMLRRAVQSELPVEDAGIVIIKADGQIRPVNAPIHPDLLRFARAADAELEVRRVARKGFRAVLRARGAEQVIFVGKWVKPGRALNLDERIWLETLINYARVVVDNLYKTEGLMRAFKHLEDDRAKIPHSMNRWLFSISENERAHLSRDIHDTNIQDQLAIAREMDAAMKTIDDPETRTRIDTIRDRILDNADMMRKLIREMYPADIFHGELSKALDALFRRVNLSAAFYLETAISRTPHNLSKQNALCLFRAVQELLGNAMKHAHCTRVWLGLAFDDARGVLSYRDNGIGFDPKTLDPYFSTMGLTGIISRVQGLGGTVEFGAQELGSASGGFALCIKLPITNQSKRKELQI</sequence>
<gene>
    <name evidence="10" type="ORF">SINU_11830</name>
</gene>
<dbReference type="CDD" id="cd16917">
    <property type="entry name" value="HATPase_UhpB-NarQ-NarX-like"/>
    <property type="match status" value="1"/>
</dbReference>